<keyword evidence="12" id="KW-1185">Reference proteome</keyword>
<reference evidence="11 12" key="1">
    <citation type="submission" date="2015-05" db="EMBL/GenBank/DDBJ databases">
        <title>Evolution of Trichinella species and genotypes.</title>
        <authorList>
            <person name="Korhonen P.K."/>
            <person name="Edoardo P."/>
            <person name="Giuseppe L.R."/>
            <person name="Gasser R.B."/>
        </authorList>
    </citation>
    <scope>NUCLEOTIDE SEQUENCE [LARGE SCALE GENOMIC DNA]</scope>
    <source>
        <strain evidence="11">ISS10</strain>
    </source>
</reference>
<keyword evidence="4" id="KW-0862">Zinc</keyword>
<evidence type="ECO:0000259" key="10">
    <source>
        <dbReference type="PROSITE" id="PS50114"/>
    </source>
</evidence>
<dbReference type="GO" id="GO:0045165">
    <property type="term" value="P:cell fate commitment"/>
    <property type="evidence" value="ECO:0007669"/>
    <property type="project" value="TreeGrafter"/>
</dbReference>
<dbReference type="GO" id="GO:0000981">
    <property type="term" value="F:DNA-binding transcription factor activity, RNA polymerase II-specific"/>
    <property type="evidence" value="ECO:0007669"/>
    <property type="project" value="TreeGrafter"/>
</dbReference>
<gene>
    <name evidence="11" type="primary">GATA6</name>
    <name evidence="11" type="ORF">T02_3284</name>
</gene>
<feature type="compositionally biased region" description="Polar residues" evidence="9">
    <location>
        <begin position="48"/>
        <end position="64"/>
    </location>
</feature>
<dbReference type="Pfam" id="PF00320">
    <property type="entry name" value="GATA"/>
    <property type="match status" value="1"/>
</dbReference>
<dbReference type="EMBL" id="JYDW01000008">
    <property type="protein sequence ID" value="KRZ62561.1"/>
    <property type="molecule type" value="Genomic_DNA"/>
</dbReference>
<dbReference type="PRINTS" id="PR00619">
    <property type="entry name" value="GATAZNFINGER"/>
</dbReference>
<keyword evidence="6" id="KW-0804">Transcription</keyword>
<feature type="compositionally biased region" description="Polar residues" evidence="9">
    <location>
        <begin position="32"/>
        <end position="41"/>
    </location>
</feature>
<dbReference type="InterPro" id="IPR000679">
    <property type="entry name" value="Znf_GATA"/>
</dbReference>
<evidence type="ECO:0000313" key="11">
    <source>
        <dbReference type="EMBL" id="KRZ62561.1"/>
    </source>
</evidence>
<dbReference type="GO" id="GO:0045944">
    <property type="term" value="P:positive regulation of transcription by RNA polymerase II"/>
    <property type="evidence" value="ECO:0007669"/>
    <property type="project" value="TreeGrafter"/>
</dbReference>
<feature type="compositionally biased region" description="Polar residues" evidence="9">
    <location>
        <begin position="74"/>
        <end position="89"/>
    </location>
</feature>
<dbReference type="InterPro" id="IPR039355">
    <property type="entry name" value="Transcription_factor_GATA"/>
</dbReference>
<dbReference type="GO" id="GO:0000978">
    <property type="term" value="F:RNA polymerase II cis-regulatory region sequence-specific DNA binding"/>
    <property type="evidence" value="ECO:0007669"/>
    <property type="project" value="TreeGrafter"/>
</dbReference>
<evidence type="ECO:0000256" key="9">
    <source>
        <dbReference type="SAM" id="MobiDB-lite"/>
    </source>
</evidence>
<dbReference type="Proteomes" id="UP000054721">
    <property type="component" value="Unassembled WGS sequence"/>
</dbReference>
<dbReference type="SUPFAM" id="SSF57716">
    <property type="entry name" value="Glucocorticoid receptor-like (DNA-binding domain)"/>
    <property type="match status" value="1"/>
</dbReference>
<dbReference type="SMART" id="SM00401">
    <property type="entry name" value="ZnF_GATA"/>
    <property type="match status" value="2"/>
</dbReference>
<evidence type="ECO:0000256" key="1">
    <source>
        <dbReference type="ARBA" id="ARBA00004123"/>
    </source>
</evidence>
<evidence type="ECO:0000256" key="6">
    <source>
        <dbReference type="ARBA" id="ARBA00023163"/>
    </source>
</evidence>
<dbReference type="GO" id="GO:0000122">
    <property type="term" value="P:negative regulation of transcription by RNA polymerase II"/>
    <property type="evidence" value="ECO:0007669"/>
    <property type="project" value="TreeGrafter"/>
</dbReference>
<dbReference type="OrthoDB" id="515401at2759"/>
<dbReference type="AlphaFoldDB" id="A0A0V1LT00"/>
<proteinExistence type="predicted"/>
<dbReference type="CDD" id="cd00202">
    <property type="entry name" value="ZnF_GATA"/>
    <property type="match status" value="1"/>
</dbReference>
<organism evidence="11 12">
    <name type="scientific">Trichinella nativa</name>
    <dbReference type="NCBI Taxonomy" id="6335"/>
    <lineage>
        <taxon>Eukaryota</taxon>
        <taxon>Metazoa</taxon>
        <taxon>Ecdysozoa</taxon>
        <taxon>Nematoda</taxon>
        <taxon>Enoplea</taxon>
        <taxon>Dorylaimia</taxon>
        <taxon>Trichinellida</taxon>
        <taxon>Trichinellidae</taxon>
        <taxon>Trichinella</taxon>
    </lineage>
</organism>
<name>A0A0V1LT00_9BILA</name>
<evidence type="ECO:0000256" key="3">
    <source>
        <dbReference type="ARBA" id="ARBA00022771"/>
    </source>
</evidence>
<evidence type="ECO:0000256" key="2">
    <source>
        <dbReference type="ARBA" id="ARBA00022723"/>
    </source>
</evidence>
<dbReference type="GO" id="GO:0005634">
    <property type="term" value="C:nucleus"/>
    <property type="evidence" value="ECO:0007669"/>
    <property type="project" value="UniProtKB-SubCell"/>
</dbReference>
<keyword evidence="7" id="KW-0539">Nucleus</keyword>
<evidence type="ECO:0000256" key="7">
    <source>
        <dbReference type="ARBA" id="ARBA00023242"/>
    </source>
</evidence>
<dbReference type="PANTHER" id="PTHR10071:SF281">
    <property type="entry name" value="BOX A-BINDING FACTOR-RELATED"/>
    <property type="match status" value="1"/>
</dbReference>
<dbReference type="PROSITE" id="PS00344">
    <property type="entry name" value="GATA_ZN_FINGER_1"/>
    <property type="match status" value="1"/>
</dbReference>
<dbReference type="InterPro" id="IPR013088">
    <property type="entry name" value="Znf_NHR/GATA"/>
</dbReference>
<dbReference type="GO" id="GO:0008270">
    <property type="term" value="F:zinc ion binding"/>
    <property type="evidence" value="ECO:0007669"/>
    <property type="project" value="UniProtKB-KW"/>
</dbReference>
<evidence type="ECO:0000256" key="8">
    <source>
        <dbReference type="PROSITE-ProRule" id="PRU00094"/>
    </source>
</evidence>
<keyword evidence="2" id="KW-0479">Metal-binding</keyword>
<evidence type="ECO:0000256" key="5">
    <source>
        <dbReference type="ARBA" id="ARBA00023015"/>
    </source>
</evidence>
<sequence length="481" mass="52681">MSTLKTKLWPNDDAQCGQPNCSSCVSTTTDLEMSDQSRSSLSPPPQNLPTKHNFITSTNSSDSCSDIEPLSPDLNLTQTLNVTANQSEFSDNEEDQDNDNNNNNDDDADADDNNDHANDIGNDDFQSADTCETLIYVGSPEYTPTSGQWPLRATIQPCEQYLCRGTVIETPSSCSADSILPTRQTNEYSQQWSPSTSAYNHATSIETEGQANVASAPIYYPNAYETRSKMMLPCAWSMAANSGTLAHQQAGYYTTATPALTPPANAANQTLSLYHPMVGGESLTVWPLYDNDGGMLHLSPNFSGQSPPLFTPTAPNARIFARGPYADYGCSGGMLATLPSTDCSRCGAFQSALWHSTSDTGALICDSCFLSGVGKNTQASSSSCSRIITNYSSKTTRKTATTSKRQGLVCVNCQTMQTTLWRRNQNGDPVCNACGLYFKLHRVQITETMNWRIYSRMPRRRRHLPGGKAMYHSNIKVEWRF</sequence>
<feature type="domain" description="GATA-type" evidence="10">
    <location>
        <begin position="404"/>
        <end position="461"/>
    </location>
</feature>
<feature type="region of interest" description="Disordered" evidence="9">
    <location>
        <begin position="32"/>
        <end position="125"/>
    </location>
</feature>
<dbReference type="PANTHER" id="PTHR10071">
    <property type="entry name" value="TRANSCRIPTION FACTOR GATA FAMILY MEMBER"/>
    <property type="match status" value="1"/>
</dbReference>
<keyword evidence="3 8" id="KW-0863">Zinc-finger</keyword>
<dbReference type="Gene3D" id="3.30.50.10">
    <property type="entry name" value="Erythroid Transcription Factor GATA-1, subunit A"/>
    <property type="match status" value="1"/>
</dbReference>
<accession>A0A0V1LT00</accession>
<evidence type="ECO:0000256" key="4">
    <source>
        <dbReference type="ARBA" id="ARBA00022833"/>
    </source>
</evidence>
<comment type="caution">
    <text evidence="11">The sequence shown here is derived from an EMBL/GenBank/DDBJ whole genome shotgun (WGS) entry which is preliminary data.</text>
</comment>
<keyword evidence="5" id="KW-0805">Transcription regulation</keyword>
<comment type="subcellular location">
    <subcellularLocation>
        <location evidence="1">Nucleus</location>
    </subcellularLocation>
</comment>
<feature type="compositionally biased region" description="Acidic residues" evidence="9">
    <location>
        <begin position="90"/>
        <end position="112"/>
    </location>
</feature>
<protein>
    <submittedName>
        <fullName evidence="11">Transcription factor-like protein</fullName>
    </submittedName>
</protein>
<evidence type="ECO:0000313" key="12">
    <source>
        <dbReference type="Proteomes" id="UP000054721"/>
    </source>
</evidence>
<dbReference type="PROSITE" id="PS50114">
    <property type="entry name" value="GATA_ZN_FINGER_2"/>
    <property type="match status" value="1"/>
</dbReference>